<feature type="region of interest" description="Disordered" evidence="1">
    <location>
        <begin position="707"/>
        <end position="732"/>
    </location>
</feature>
<dbReference type="Gene3D" id="2.120.10.10">
    <property type="match status" value="1"/>
</dbReference>
<feature type="compositionally biased region" description="Basic and acidic residues" evidence="1">
    <location>
        <begin position="452"/>
        <end position="464"/>
    </location>
</feature>
<dbReference type="SUPFAM" id="SSF55008">
    <property type="entry name" value="HMA, heavy metal-associated domain"/>
    <property type="match status" value="2"/>
</dbReference>
<dbReference type="Pfam" id="PF00403">
    <property type="entry name" value="HMA"/>
    <property type="match status" value="2"/>
</dbReference>
<sequence>MLCARLRRSRIVDILVRLSGFNFLAALDGLWHSPVVGDEEPNVPMWNPVLFKVSSSELLLFYKIGQEVQKWSGCMKSSFDGGCTGSNETKLPPGILGPIKNKPILLENGHLLCGSSVESWNSWGAWMEVTTDAGKSWRKHGPIYKEDDPLSVIQPVPYQTASGTLRVLLRSFEGLGRVFMSESCDSGLSWSCAKPTELPNPNSALETRCGLQAFTRKKGRNNVTVDDLVHVITPKGRDSIDAREFTKWGQDLFVRVDATELENSIRHSKGTSLAKKKLVLLCVLTVVGLCSHHHCCRYSHISLLPYSPTTDDLFFHQSFSLFSPSAIGLGDTFEQVPVAGELFFFHPNDIGKNILSRKGPLLQSRYYQYPNGNLKLFVFGPKNYELFLEDFRVDNYVVGGFGGLIRRKKGVVAIRIGFKGVNMLFICCHLSDMSTTDNNTSQSSSSLNNNNNRDDENREVKQQSDHYLKQLNRASHKISKPIRRPPPPHLNPIINNNNKTLNNNNNTNHQSVQHQQERLERCVLVKMATAEKKEVKEGAGVITAVYKLNLHCPQCARQIHKALMRTEEVRNVEVNAEKNEIKVHGKIDIAKIHERIKKITKKKVDLISHNPKSTISKESSDEIKIVKEKKETKELVLSTTTVKVHMHCGKCEYDLKKKILKLKGVHSVRTDFKAQTLAAEGTIEPTKLVEHIQKRVHKYAEIVTQKEEQEKKEKVKEVETKKVTEEEESRRS</sequence>
<evidence type="ECO:0000313" key="4">
    <source>
        <dbReference type="Proteomes" id="UP001420932"/>
    </source>
</evidence>
<dbReference type="Gene3D" id="3.60.10.10">
    <property type="entry name" value="Endonuclease/exonuclease/phosphatase"/>
    <property type="match status" value="1"/>
</dbReference>
<dbReference type="CDD" id="cd00371">
    <property type="entry name" value="HMA"/>
    <property type="match status" value="1"/>
</dbReference>
<evidence type="ECO:0000313" key="3">
    <source>
        <dbReference type="EMBL" id="KAK9120723.1"/>
    </source>
</evidence>
<feature type="region of interest" description="Disordered" evidence="1">
    <location>
        <begin position="437"/>
        <end position="464"/>
    </location>
</feature>
<reference evidence="3 4" key="1">
    <citation type="submission" date="2024-01" db="EMBL/GenBank/DDBJ databases">
        <title>Genome assemblies of Stephania.</title>
        <authorList>
            <person name="Yang L."/>
        </authorList>
    </citation>
    <scope>NUCLEOTIDE SEQUENCE [LARGE SCALE GENOMIC DNA]</scope>
    <source>
        <strain evidence="3">YNDBR</strain>
        <tissue evidence="3">Leaf</tissue>
    </source>
</reference>
<dbReference type="InterPro" id="IPR036163">
    <property type="entry name" value="HMA_dom_sf"/>
</dbReference>
<feature type="domain" description="HMA" evidence="2">
    <location>
        <begin position="541"/>
        <end position="604"/>
    </location>
</feature>
<proteinExistence type="predicted"/>
<protein>
    <recommendedName>
        <fullName evidence="2">HMA domain-containing protein</fullName>
    </recommendedName>
</protein>
<dbReference type="InterPro" id="IPR011040">
    <property type="entry name" value="Sialidase"/>
</dbReference>
<keyword evidence="4" id="KW-1185">Reference proteome</keyword>
<dbReference type="Pfam" id="PF13088">
    <property type="entry name" value="BNR_2"/>
    <property type="match status" value="1"/>
</dbReference>
<dbReference type="PANTHER" id="PTHR43752">
    <property type="entry name" value="BNR/ASP-BOX REPEAT FAMILY PROTEIN"/>
    <property type="match status" value="1"/>
</dbReference>
<name>A0AAP0ITK1_9MAGN</name>
<comment type="caution">
    <text evidence="3">The sequence shown here is derived from an EMBL/GenBank/DDBJ whole genome shotgun (WGS) entry which is preliminary data.</text>
</comment>
<evidence type="ECO:0000256" key="1">
    <source>
        <dbReference type="SAM" id="MobiDB-lite"/>
    </source>
</evidence>
<dbReference type="AlphaFoldDB" id="A0AAP0ITK1"/>
<dbReference type="InterPro" id="IPR036691">
    <property type="entry name" value="Endo/exonu/phosph_ase_sf"/>
</dbReference>
<dbReference type="InterPro" id="IPR006121">
    <property type="entry name" value="HMA_dom"/>
</dbReference>
<gene>
    <name evidence="3" type="ORF">Syun_018340</name>
</gene>
<dbReference type="EMBL" id="JBBNAF010000008">
    <property type="protein sequence ID" value="KAK9120723.1"/>
    <property type="molecule type" value="Genomic_DNA"/>
</dbReference>
<dbReference type="GO" id="GO:0046872">
    <property type="term" value="F:metal ion binding"/>
    <property type="evidence" value="ECO:0007669"/>
    <property type="project" value="InterPro"/>
</dbReference>
<feature type="domain" description="HMA" evidence="2">
    <location>
        <begin position="637"/>
        <end position="700"/>
    </location>
</feature>
<evidence type="ECO:0000259" key="2">
    <source>
        <dbReference type="PROSITE" id="PS50846"/>
    </source>
</evidence>
<accession>A0AAP0ITK1</accession>
<feature type="compositionally biased region" description="Low complexity" evidence="1">
    <location>
        <begin position="437"/>
        <end position="451"/>
    </location>
</feature>
<dbReference type="SUPFAM" id="SSF50939">
    <property type="entry name" value="Sialidases"/>
    <property type="match status" value="1"/>
</dbReference>
<dbReference type="PROSITE" id="PS50846">
    <property type="entry name" value="HMA_2"/>
    <property type="match status" value="2"/>
</dbReference>
<dbReference type="PANTHER" id="PTHR43752:SF2">
    <property type="entry name" value="BNR_ASP-BOX REPEAT FAMILY PROTEIN"/>
    <property type="match status" value="1"/>
</dbReference>
<dbReference type="CDD" id="cd15482">
    <property type="entry name" value="Sialidase_non-viral"/>
    <property type="match status" value="1"/>
</dbReference>
<dbReference type="Gene3D" id="3.30.70.100">
    <property type="match status" value="2"/>
</dbReference>
<organism evidence="3 4">
    <name type="scientific">Stephania yunnanensis</name>
    <dbReference type="NCBI Taxonomy" id="152371"/>
    <lineage>
        <taxon>Eukaryota</taxon>
        <taxon>Viridiplantae</taxon>
        <taxon>Streptophyta</taxon>
        <taxon>Embryophyta</taxon>
        <taxon>Tracheophyta</taxon>
        <taxon>Spermatophyta</taxon>
        <taxon>Magnoliopsida</taxon>
        <taxon>Ranunculales</taxon>
        <taxon>Menispermaceae</taxon>
        <taxon>Menispermoideae</taxon>
        <taxon>Cissampelideae</taxon>
        <taxon>Stephania</taxon>
    </lineage>
</organism>
<dbReference type="Proteomes" id="UP001420932">
    <property type="component" value="Unassembled WGS sequence"/>
</dbReference>
<dbReference type="InterPro" id="IPR036278">
    <property type="entry name" value="Sialidase_sf"/>
</dbReference>